<dbReference type="PANTHER" id="PTHR30349:SF41">
    <property type="entry name" value="INTEGRASE_RECOMBINASE PROTEIN MJ0367-RELATED"/>
    <property type="match status" value="1"/>
</dbReference>
<organism evidence="5 6">
    <name type="scientific">Rhodococcus jostii (strain RHA1)</name>
    <dbReference type="NCBI Taxonomy" id="101510"/>
    <lineage>
        <taxon>Bacteria</taxon>
        <taxon>Bacillati</taxon>
        <taxon>Actinomycetota</taxon>
        <taxon>Actinomycetes</taxon>
        <taxon>Mycobacteriales</taxon>
        <taxon>Nocardiaceae</taxon>
        <taxon>Rhodococcus</taxon>
    </lineage>
</organism>
<dbReference type="EMBL" id="CP000431">
    <property type="protein sequence ID" value="ABG94980.1"/>
    <property type="molecule type" value="Genomic_DNA"/>
</dbReference>
<comment type="similarity">
    <text evidence="1">Belongs to the 'phage' integrase family.</text>
</comment>
<evidence type="ECO:0000256" key="1">
    <source>
        <dbReference type="ARBA" id="ARBA00008857"/>
    </source>
</evidence>
<evidence type="ECO:0000259" key="4">
    <source>
        <dbReference type="PROSITE" id="PS51898"/>
    </source>
</evidence>
<dbReference type="InterPro" id="IPR011010">
    <property type="entry name" value="DNA_brk_join_enz"/>
</dbReference>
<dbReference type="Pfam" id="PF00589">
    <property type="entry name" value="Phage_integrase"/>
    <property type="match status" value="1"/>
</dbReference>
<keyword evidence="2" id="KW-0238">DNA-binding</keyword>
<dbReference type="eggNOG" id="COG4974">
    <property type="taxonomic scope" value="Bacteria"/>
</dbReference>
<name>Q0SBV6_RHOJR</name>
<dbReference type="InterPro" id="IPR013762">
    <property type="entry name" value="Integrase-like_cat_sf"/>
</dbReference>
<dbReference type="GO" id="GO:0015074">
    <property type="term" value="P:DNA integration"/>
    <property type="evidence" value="ECO:0007669"/>
    <property type="project" value="InterPro"/>
</dbReference>
<proteinExistence type="inferred from homology"/>
<evidence type="ECO:0000313" key="6">
    <source>
        <dbReference type="Proteomes" id="UP000008710"/>
    </source>
</evidence>
<evidence type="ECO:0000256" key="2">
    <source>
        <dbReference type="ARBA" id="ARBA00023125"/>
    </source>
</evidence>
<dbReference type="Gene3D" id="1.10.443.10">
    <property type="entry name" value="Intergrase catalytic core"/>
    <property type="match status" value="1"/>
</dbReference>
<reference evidence="6" key="1">
    <citation type="journal article" date="2006" name="Proc. Natl. Acad. Sci. U.S.A.">
        <title>The complete genome of Rhodococcus sp. RHA1 provides insights into a catabolic powerhouse.</title>
        <authorList>
            <person name="McLeod M.P."/>
            <person name="Warren R.L."/>
            <person name="Hsiao W.W.L."/>
            <person name="Araki N."/>
            <person name="Myhre M."/>
            <person name="Fernandes C."/>
            <person name="Miyazawa D."/>
            <person name="Wong W."/>
            <person name="Lillquist A.L."/>
            <person name="Wang D."/>
            <person name="Dosanjh M."/>
            <person name="Hara H."/>
            <person name="Petrescu A."/>
            <person name="Morin R.D."/>
            <person name="Yang G."/>
            <person name="Stott J.M."/>
            <person name="Schein J.E."/>
            <person name="Shin H."/>
            <person name="Smailus D."/>
            <person name="Siddiqui A.S."/>
            <person name="Marra M.A."/>
            <person name="Jones S.J.M."/>
            <person name="Holt R."/>
            <person name="Brinkman F.S.L."/>
            <person name="Miyauchi K."/>
            <person name="Fukuda M."/>
            <person name="Davies J.E."/>
            <person name="Mohn W.W."/>
            <person name="Eltis L.D."/>
        </authorList>
    </citation>
    <scope>NUCLEOTIDE SEQUENCE [LARGE SCALE GENOMIC DNA]</scope>
    <source>
        <strain evidence="6">RHA1</strain>
    </source>
</reference>
<accession>Q0SBV6</accession>
<evidence type="ECO:0000313" key="5">
    <source>
        <dbReference type="EMBL" id="ABG94980.1"/>
    </source>
</evidence>
<gene>
    <name evidence="5" type="ordered locus">RHA1_ro03177</name>
</gene>
<dbReference type="KEGG" id="rha:RHA1_ro03177"/>
<dbReference type="GO" id="GO:0006310">
    <property type="term" value="P:DNA recombination"/>
    <property type="evidence" value="ECO:0007669"/>
    <property type="project" value="UniProtKB-KW"/>
</dbReference>
<dbReference type="InterPro" id="IPR050090">
    <property type="entry name" value="Tyrosine_recombinase_XerCD"/>
</dbReference>
<feature type="domain" description="Tyr recombinase" evidence="4">
    <location>
        <begin position="66"/>
        <end position="276"/>
    </location>
</feature>
<dbReference type="PANTHER" id="PTHR30349">
    <property type="entry name" value="PHAGE INTEGRASE-RELATED"/>
    <property type="match status" value="1"/>
</dbReference>
<dbReference type="PROSITE" id="PS51898">
    <property type="entry name" value="TYR_RECOMBINASE"/>
    <property type="match status" value="1"/>
</dbReference>
<evidence type="ECO:0000256" key="3">
    <source>
        <dbReference type="ARBA" id="ARBA00023172"/>
    </source>
</evidence>
<dbReference type="Proteomes" id="UP000008710">
    <property type="component" value="Chromosome"/>
</dbReference>
<dbReference type="InterPro" id="IPR002104">
    <property type="entry name" value="Integrase_catalytic"/>
</dbReference>
<dbReference type="AlphaFoldDB" id="Q0SBV6"/>
<dbReference type="GO" id="GO:0003677">
    <property type="term" value="F:DNA binding"/>
    <property type="evidence" value="ECO:0007669"/>
    <property type="project" value="UniProtKB-KW"/>
</dbReference>
<dbReference type="HOGENOM" id="CLU_064033_0_0_11"/>
<protein>
    <submittedName>
        <fullName evidence="5">Possible tyrosine recombinase</fullName>
    </submittedName>
</protein>
<keyword evidence="3" id="KW-0233">DNA recombination</keyword>
<dbReference type="SUPFAM" id="SSF56349">
    <property type="entry name" value="DNA breaking-rejoining enzymes"/>
    <property type="match status" value="1"/>
</dbReference>
<sequence>MRSGERPLALSTVRSYEITIRLFCEYLTDRRYGWTQVCLDRFGRAPELVFHEGNSVLHVADYEGTPRRRPLSYDEVQALFDTLDSRVDTIRASGRKGALAAMRDSALLKFCYAFGLRRAEVCRIDLVDLRRNPQAPQHRQVGSVAVRYGKASKGGPAKRRTVLTVPEFDWIVEVIEQYLSEVRPALAPGAHPALWVTERAGRISPRSVNLAFAGARRECGLDSALDLHCLRHSYVTHLIEFDYPVRFVQEQVGHAHASTTAIYTGVSNEYRNQLLTRALRTRLGELWSEQ</sequence>